<dbReference type="GO" id="GO:0005739">
    <property type="term" value="C:mitochondrion"/>
    <property type="evidence" value="ECO:0007669"/>
    <property type="project" value="TreeGrafter"/>
</dbReference>
<sequence length="465" mass="52981">MLTSNTSDERQILRKLDEVRNQGQTVETKEGSQISYILNDQNERGAFSGPFASYFTKIRAGDLHQDSHQQKVVERLQVLHEQLVNYNPDVHTKSWISKALWRNQKSTPPKGIYLYGGVGCGKTMLMDLFYSTSQRQRKQRVHFHKFMLDVHSRIHKLKKGHSAGTSSGRTSQSLDPITLVAQDIREDTWLLCFDEFQVTDIADAVILKQLFTALFESGVVVVATSNRAPDDLYKNGLQRGNFVPFIGILKKFCDVIHLDSGVDYRLRSLPSEGKVYFILSQCDANAEMDKIMRDHSEQIKEEIVPRTLTILGRNLSLPSTCGRVLDTDFNAMCCQPLGAVDYLEICKHFDVILLRNICIMDMSKRTEARRFITLIDTLYDNKVKIVCSAEAESSKLFLAKNLHVFDVDANRALMDDLGIHAASVQQHASIFTGEEELFAFDRTVSRLTEMQTQEYWNLDRPEVPT</sequence>
<proteinExistence type="inferred from homology"/>
<keyword evidence="2" id="KW-0547">Nucleotide-binding</keyword>
<evidence type="ECO:0000256" key="2">
    <source>
        <dbReference type="ARBA" id="ARBA00022741"/>
    </source>
</evidence>
<keyword evidence="5" id="KW-1185">Reference proteome</keyword>
<dbReference type="GO" id="GO:0016887">
    <property type="term" value="F:ATP hydrolysis activity"/>
    <property type="evidence" value="ECO:0007669"/>
    <property type="project" value="InterPro"/>
</dbReference>
<organism evidence="4 5">
    <name type="scientific">Pomacea canaliculata</name>
    <name type="common">Golden apple snail</name>
    <dbReference type="NCBI Taxonomy" id="400727"/>
    <lineage>
        <taxon>Eukaryota</taxon>
        <taxon>Metazoa</taxon>
        <taxon>Spiralia</taxon>
        <taxon>Lophotrochozoa</taxon>
        <taxon>Mollusca</taxon>
        <taxon>Gastropoda</taxon>
        <taxon>Caenogastropoda</taxon>
        <taxon>Architaenioglossa</taxon>
        <taxon>Ampullarioidea</taxon>
        <taxon>Ampullariidae</taxon>
        <taxon>Pomacea</taxon>
    </lineage>
</organism>
<dbReference type="PANTHER" id="PTHR12169:SF6">
    <property type="entry name" value="AFG1-LIKE ATPASE"/>
    <property type="match status" value="1"/>
</dbReference>
<comment type="similarity">
    <text evidence="1">Belongs to the AFG1 ATPase family.</text>
</comment>
<dbReference type="PANTHER" id="PTHR12169">
    <property type="entry name" value="ATPASE N2B"/>
    <property type="match status" value="1"/>
</dbReference>
<dbReference type="AlphaFoldDB" id="A0A2T7P409"/>
<accession>A0A2T7P409</accession>
<dbReference type="Proteomes" id="UP000245119">
    <property type="component" value="Linkage Group LG6"/>
</dbReference>
<dbReference type="InterPro" id="IPR005654">
    <property type="entry name" value="ATPase_AFG1-like"/>
</dbReference>
<gene>
    <name evidence="4" type="ORF">C0Q70_10731</name>
</gene>
<dbReference type="InterPro" id="IPR027417">
    <property type="entry name" value="P-loop_NTPase"/>
</dbReference>
<dbReference type="NCBIfam" id="NF040713">
    <property type="entry name" value="ZapE"/>
    <property type="match status" value="1"/>
</dbReference>
<dbReference type="Gene3D" id="3.40.50.300">
    <property type="entry name" value="P-loop containing nucleotide triphosphate hydrolases"/>
    <property type="match status" value="1"/>
</dbReference>
<dbReference type="SUPFAM" id="SSF52540">
    <property type="entry name" value="P-loop containing nucleoside triphosphate hydrolases"/>
    <property type="match status" value="1"/>
</dbReference>
<evidence type="ECO:0008006" key="6">
    <source>
        <dbReference type="Google" id="ProtNLM"/>
    </source>
</evidence>
<evidence type="ECO:0000313" key="5">
    <source>
        <dbReference type="Proteomes" id="UP000245119"/>
    </source>
</evidence>
<comment type="caution">
    <text evidence="4">The sequence shown here is derived from an EMBL/GenBank/DDBJ whole genome shotgun (WGS) entry which is preliminary data.</text>
</comment>
<evidence type="ECO:0000256" key="1">
    <source>
        <dbReference type="ARBA" id="ARBA00010322"/>
    </source>
</evidence>
<evidence type="ECO:0000256" key="3">
    <source>
        <dbReference type="ARBA" id="ARBA00022840"/>
    </source>
</evidence>
<dbReference type="GO" id="GO:0005524">
    <property type="term" value="F:ATP binding"/>
    <property type="evidence" value="ECO:0007669"/>
    <property type="project" value="UniProtKB-KW"/>
</dbReference>
<keyword evidence="3" id="KW-0067">ATP-binding</keyword>
<protein>
    <recommendedName>
        <fullName evidence="6">AAA+ ATPase domain-containing protein</fullName>
    </recommendedName>
</protein>
<dbReference type="STRING" id="400727.A0A2T7P409"/>
<dbReference type="EMBL" id="PZQS01000006">
    <property type="protein sequence ID" value="PVD28146.1"/>
    <property type="molecule type" value="Genomic_DNA"/>
</dbReference>
<reference evidence="4 5" key="1">
    <citation type="submission" date="2018-04" db="EMBL/GenBank/DDBJ databases">
        <title>The genome of golden apple snail Pomacea canaliculata provides insight into stress tolerance and invasive adaptation.</title>
        <authorList>
            <person name="Liu C."/>
            <person name="Liu B."/>
            <person name="Ren Y."/>
            <person name="Zhang Y."/>
            <person name="Wang H."/>
            <person name="Li S."/>
            <person name="Jiang F."/>
            <person name="Yin L."/>
            <person name="Zhang G."/>
            <person name="Qian W."/>
            <person name="Fan W."/>
        </authorList>
    </citation>
    <scope>NUCLEOTIDE SEQUENCE [LARGE SCALE GENOMIC DNA]</scope>
    <source>
        <strain evidence="4">SZHN2017</strain>
        <tissue evidence="4">Muscle</tissue>
    </source>
</reference>
<dbReference type="Pfam" id="PF03969">
    <property type="entry name" value="AFG1_ATPase"/>
    <property type="match status" value="1"/>
</dbReference>
<name>A0A2T7P409_POMCA</name>
<evidence type="ECO:0000313" key="4">
    <source>
        <dbReference type="EMBL" id="PVD28146.1"/>
    </source>
</evidence>
<dbReference type="OrthoDB" id="548867at2759"/>